<evidence type="ECO:0000313" key="3">
    <source>
        <dbReference type="Proteomes" id="UP000226079"/>
    </source>
</evidence>
<evidence type="ECO:0000256" key="1">
    <source>
        <dbReference type="SAM" id="Phobius"/>
    </source>
</evidence>
<organism evidence="2 3">
    <name type="scientific">Propionicimonas paludicola</name>
    <dbReference type="NCBI Taxonomy" id="185243"/>
    <lineage>
        <taxon>Bacteria</taxon>
        <taxon>Bacillati</taxon>
        <taxon>Actinomycetota</taxon>
        <taxon>Actinomycetes</taxon>
        <taxon>Propionibacteriales</taxon>
        <taxon>Nocardioidaceae</taxon>
        <taxon>Propionicimonas</taxon>
    </lineage>
</organism>
<dbReference type="Proteomes" id="UP000226079">
    <property type="component" value="Unassembled WGS sequence"/>
</dbReference>
<gene>
    <name evidence="2" type="ORF">ATK74_1659</name>
</gene>
<keyword evidence="3" id="KW-1185">Reference proteome</keyword>
<keyword evidence="1" id="KW-0472">Membrane</keyword>
<keyword evidence="1" id="KW-0812">Transmembrane</keyword>
<reference evidence="2 3" key="1">
    <citation type="submission" date="2017-10" db="EMBL/GenBank/DDBJ databases">
        <title>Sequencing the genomes of 1000 actinobacteria strains.</title>
        <authorList>
            <person name="Klenk H.-P."/>
        </authorList>
    </citation>
    <scope>NUCLEOTIDE SEQUENCE [LARGE SCALE GENOMIC DNA]</scope>
    <source>
        <strain evidence="2 3">DSM 15597</strain>
    </source>
</reference>
<proteinExistence type="predicted"/>
<protein>
    <submittedName>
        <fullName evidence="2">Uncharacterized protein</fullName>
    </submittedName>
</protein>
<feature type="transmembrane region" description="Helical" evidence="1">
    <location>
        <begin position="50"/>
        <end position="73"/>
    </location>
</feature>
<evidence type="ECO:0000313" key="2">
    <source>
        <dbReference type="EMBL" id="PFG17098.1"/>
    </source>
</evidence>
<accession>A0A2A9CRU7</accession>
<sequence>MYPPNIVINNVVQTATVAGTFERRKSVGVAFVLTFFFGPLGMFYSTVSGAIVMLLISLVMLPVTAGVGSILVWPASIIWGCVAASRTNSGGQINQTNFR</sequence>
<dbReference type="EMBL" id="PDJC01000001">
    <property type="protein sequence ID" value="PFG17098.1"/>
    <property type="molecule type" value="Genomic_DNA"/>
</dbReference>
<comment type="caution">
    <text evidence="2">The sequence shown here is derived from an EMBL/GenBank/DDBJ whole genome shotgun (WGS) entry which is preliminary data.</text>
</comment>
<feature type="transmembrane region" description="Helical" evidence="1">
    <location>
        <begin position="27"/>
        <end position="44"/>
    </location>
</feature>
<dbReference type="AlphaFoldDB" id="A0A2A9CRU7"/>
<keyword evidence="1" id="KW-1133">Transmembrane helix</keyword>
<name>A0A2A9CRU7_9ACTN</name>